<accession>A0A9P6QFL8</accession>
<dbReference type="Proteomes" id="UP000726737">
    <property type="component" value="Unassembled WGS sequence"/>
</dbReference>
<reference evidence="1" key="1">
    <citation type="journal article" date="2020" name="Fungal Divers.">
        <title>Resolving the Mortierellaceae phylogeny through synthesis of multi-gene phylogenetics and phylogenomics.</title>
        <authorList>
            <person name="Vandepol N."/>
            <person name="Liber J."/>
            <person name="Desiro A."/>
            <person name="Na H."/>
            <person name="Kennedy M."/>
            <person name="Barry K."/>
            <person name="Grigoriev I.V."/>
            <person name="Miller A.N."/>
            <person name="O'Donnell K."/>
            <person name="Stajich J.E."/>
            <person name="Bonito G."/>
        </authorList>
    </citation>
    <scope>NUCLEOTIDE SEQUENCE</scope>
    <source>
        <strain evidence="1">KOD948</strain>
    </source>
</reference>
<dbReference type="EMBL" id="JAAAJA010000012">
    <property type="protein sequence ID" value="KAG0266803.1"/>
    <property type="molecule type" value="Genomic_DNA"/>
</dbReference>
<keyword evidence="2" id="KW-1185">Reference proteome</keyword>
<evidence type="ECO:0000313" key="1">
    <source>
        <dbReference type="EMBL" id="KAG0266803.1"/>
    </source>
</evidence>
<name>A0A9P6QFL8_9FUNG</name>
<dbReference type="OrthoDB" id="421951at2759"/>
<comment type="caution">
    <text evidence="1">The sequence shown here is derived from an EMBL/GenBank/DDBJ whole genome shotgun (WGS) entry which is preliminary data.</text>
</comment>
<sequence>MVCQKTSEQWFDEKGWYFNENNDFVDKHVRIKNLIYKELKQRFGFMQYPVPARPVKSRRDLTGCDEREFMKRVKAIALVDGDSGTGLHHMEGGRWLKEHSWSFSQRRLGMKPPPNGEFVATNDHDTVPGMAVNEIFEFLQESLHWYEAKLPQDEYDKGKDYYGTITATTATTATTTTN</sequence>
<gene>
    <name evidence="1" type="ORF">BG011_000855</name>
</gene>
<proteinExistence type="predicted"/>
<evidence type="ECO:0000313" key="2">
    <source>
        <dbReference type="Proteomes" id="UP000726737"/>
    </source>
</evidence>
<organism evidence="1 2">
    <name type="scientific">Mortierella polycephala</name>
    <dbReference type="NCBI Taxonomy" id="41804"/>
    <lineage>
        <taxon>Eukaryota</taxon>
        <taxon>Fungi</taxon>
        <taxon>Fungi incertae sedis</taxon>
        <taxon>Mucoromycota</taxon>
        <taxon>Mortierellomycotina</taxon>
        <taxon>Mortierellomycetes</taxon>
        <taxon>Mortierellales</taxon>
        <taxon>Mortierellaceae</taxon>
        <taxon>Mortierella</taxon>
    </lineage>
</organism>
<dbReference type="AlphaFoldDB" id="A0A9P6QFL8"/>
<protein>
    <submittedName>
        <fullName evidence="1">Uncharacterized protein</fullName>
    </submittedName>
</protein>